<organism evidence="3 4">
    <name type="scientific">Borrelia miyamotoi</name>
    <dbReference type="NCBI Taxonomy" id="47466"/>
    <lineage>
        <taxon>Bacteria</taxon>
        <taxon>Pseudomonadati</taxon>
        <taxon>Spirochaetota</taxon>
        <taxon>Spirochaetia</taxon>
        <taxon>Spirochaetales</taxon>
        <taxon>Borreliaceae</taxon>
        <taxon>Borrelia</taxon>
    </lineage>
</organism>
<keyword evidence="1" id="KW-0472">Membrane</keyword>
<feature type="domain" description="OmpA-like" evidence="2">
    <location>
        <begin position="269"/>
        <end position="385"/>
    </location>
</feature>
<dbReference type="CDD" id="cd07185">
    <property type="entry name" value="OmpA_C-like"/>
    <property type="match status" value="1"/>
</dbReference>
<evidence type="ECO:0000313" key="4">
    <source>
        <dbReference type="Proteomes" id="UP001164513"/>
    </source>
</evidence>
<reference evidence="3" key="1">
    <citation type="submission" date="2022-12" db="EMBL/GenBank/DDBJ databases">
        <title>B. miyamotoi WGS.</title>
        <authorList>
            <person name="Gabriele M."/>
            <person name="Kuleshov K.V."/>
            <person name="Hepner S."/>
            <person name="Hoornstra D."/>
            <person name="Hovius J.W."/>
            <person name="Platonov A.E."/>
            <person name="Fingerle V."/>
            <person name="Strube C."/>
        </authorList>
    </citation>
    <scope>NUCLEOTIDE SEQUENCE</scope>
    <source>
        <strain evidence="3">ZStruIII14-9</strain>
    </source>
</reference>
<dbReference type="Proteomes" id="UP001164513">
    <property type="component" value="Chromosome"/>
</dbReference>
<dbReference type="AlphaFoldDB" id="A0AAX3JMY7"/>
<name>A0AAX3JMY7_9SPIR</name>
<dbReference type="GO" id="GO:0016020">
    <property type="term" value="C:membrane"/>
    <property type="evidence" value="ECO:0007669"/>
    <property type="project" value="UniProtKB-UniRule"/>
</dbReference>
<sequence length="385" mass="45175">MNIKNVILLFLVNTLAYPAEILEFKYTKGTKFRIETTDNQKIYLNGIFNSKNKTNIQISSEVKDIKDNFADIKSYFRVLKRDDENDVYLLKEEFEGNLSINKQGEYKINSNQKRPSVRGIPRFPKTPIAINETWIYPAEEYVQASELSKEIKDYVIKFDVNYIYKGKEKIDNKYYDIIHSNYKSKYNIKNTQFSQKVNQIIYFDSRLGNIYKYEDIYEFEIEKDNNNIKMIGNSSGKIISIELPNDNSIENEVKKYINEKQIDSINIEKNENGIKLSLDVEFYSNSFQIIKKEHNKLKHIANLLEKFKDNNILIEGHTTEFGTEQEMQELSEKRAHSIGNYLLKVKAKNKNQIFFKGWGAKKPKYSSSSPLASQNRRVEITILNN</sequence>
<protein>
    <submittedName>
        <fullName evidence="3">OmpA family protein</fullName>
    </submittedName>
</protein>
<dbReference type="PANTHER" id="PTHR30329">
    <property type="entry name" value="STATOR ELEMENT OF FLAGELLAR MOTOR COMPLEX"/>
    <property type="match status" value="1"/>
</dbReference>
<dbReference type="Pfam" id="PF00691">
    <property type="entry name" value="OmpA"/>
    <property type="match status" value="1"/>
</dbReference>
<dbReference type="Gene3D" id="3.30.1330.60">
    <property type="entry name" value="OmpA-like domain"/>
    <property type="match status" value="1"/>
</dbReference>
<accession>A0AAX3JMY7</accession>
<dbReference type="InterPro" id="IPR050330">
    <property type="entry name" value="Bact_OuterMem_StrucFunc"/>
</dbReference>
<dbReference type="SUPFAM" id="SSF103088">
    <property type="entry name" value="OmpA-like"/>
    <property type="match status" value="1"/>
</dbReference>
<dbReference type="PROSITE" id="PS51123">
    <property type="entry name" value="OMPA_2"/>
    <property type="match status" value="1"/>
</dbReference>
<dbReference type="InterPro" id="IPR006665">
    <property type="entry name" value="OmpA-like"/>
</dbReference>
<dbReference type="RefSeq" id="WP_152300881.1">
    <property type="nucleotide sequence ID" value="NZ_CP044625.1"/>
</dbReference>
<dbReference type="PANTHER" id="PTHR30329:SF21">
    <property type="entry name" value="LIPOPROTEIN YIAD-RELATED"/>
    <property type="match status" value="1"/>
</dbReference>
<gene>
    <name evidence="3" type="ORF">O5404_03470</name>
</gene>
<dbReference type="InterPro" id="IPR036737">
    <property type="entry name" value="OmpA-like_sf"/>
</dbReference>
<evidence type="ECO:0000256" key="1">
    <source>
        <dbReference type="PROSITE-ProRule" id="PRU00473"/>
    </source>
</evidence>
<evidence type="ECO:0000259" key="2">
    <source>
        <dbReference type="PROSITE" id="PS51123"/>
    </source>
</evidence>
<proteinExistence type="predicted"/>
<dbReference type="EMBL" id="CP114720">
    <property type="protein sequence ID" value="WAZ72059.1"/>
    <property type="molecule type" value="Genomic_DNA"/>
</dbReference>
<evidence type="ECO:0000313" key="3">
    <source>
        <dbReference type="EMBL" id="WAZ72059.1"/>
    </source>
</evidence>